<keyword evidence="6" id="KW-1185">Reference proteome</keyword>
<dbReference type="Gene3D" id="1.10.472.80">
    <property type="entry name" value="Ypt/Rab-GAP domain of gyp1p, domain 3"/>
    <property type="match status" value="1"/>
</dbReference>
<dbReference type="PROSITE" id="PS50222">
    <property type="entry name" value="EF_HAND_2"/>
    <property type="match status" value="2"/>
</dbReference>
<dbReference type="STRING" id="78915.A0A4P9XHH4"/>
<accession>A0A4P9XHH4</accession>
<dbReference type="InterPro" id="IPR004182">
    <property type="entry name" value="GRAM"/>
</dbReference>
<feature type="non-terminal residue" evidence="5">
    <location>
        <position position="693"/>
    </location>
</feature>
<evidence type="ECO:0000259" key="4">
    <source>
        <dbReference type="PROSITE" id="PS50222"/>
    </source>
</evidence>
<dbReference type="GO" id="GO:0005509">
    <property type="term" value="F:calcium ion binding"/>
    <property type="evidence" value="ECO:0007669"/>
    <property type="project" value="InterPro"/>
</dbReference>
<evidence type="ECO:0000313" key="5">
    <source>
        <dbReference type="EMBL" id="RKP05122.1"/>
    </source>
</evidence>
<name>A0A4P9XHH4_9FUNG</name>
<dbReference type="EMBL" id="KZ993255">
    <property type="protein sequence ID" value="RKP05122.1"/>
    <property type="molecule type" value="Genomic_DNA"/>
</dbReference>
<evidence type="ECO:0000256" key="1">
    <source>
        <dbReference type="ARBA" id="ARBA00022468"/>
    </source>
</evidence>
<dbReference type="Gene3D" id="1.10.238.10">
    <property type="entry name" value="EF-hand"/>
    <property type="match status" value="1"/>
</dbReference>
<dbReference type="OrthoDB" id="17687at2759"/>
<feature type="domain" description="Rab-GAP TBC" evidence="3">
    <location>
        <begin position="164"/>
        <end position="352"/>
    </location>
</feature>
<gene>
    <name evidence="5" type="ORF">THASP1DRAFT_20172</name>
</gene>
<dbReference type="InterPro" id="IPR002048">
    <property type="entry name" value="EF_hand_dom"/>
</dbReference>
<dbReference type="AlphaFoldDB" id="A0A4P9XHH4"/>
<dbReference type="SUPFAM" id="SSF47473">
    <property type="entry name" value="EF-hand"/>
    <property type="match status" value="1"/>
</dbReference>
<dbReference type="InterPro" id="IPR018247">
    <property type="entry name" value="EF_Hand_1_Ca_BS"/>
</dbReference>
<feature type="domain" description="EF-hand" evidence="4">
    <location>
        <begin position="535"/>
        <end position="570"/>
    </location>
</feature>
<protein>
    <submittedName>
        <fullName evidence="5">Rab-GTPase-TBC domain-containing protein</fullName>
    </submittedName>
</protein>
<dbReference type="Gene3D" id="1.10.10.750">
    <property type="entry name" value="Ypt/Rab-GAP domain of gyp1p, domain 1"/>
    <property type="match status" value="1"/>
</dbReference>
<dbReference type="GO" id="GO:0005096">
    <property type="term" value="F:GTPase activator activity"/>
    <property type="evidence" value="ECO:0007669"/>
    <property type="project" value="UniProtKB-KW"/>
</dbReference>
<dbReference type="Proteomes" id="UP000271241">
    <property type="component" value="Unassembled WGS sequence"/>
</dbReference>
<dbReference type="GO" id="GO:0031267">
    <property type="term" value="F:small GTPase binding"/>
    <property type="evidence" value="ECO:0007669"/>
    <property type="project" value="TreeGrafter"/>
</dbReference>
<organism evidence="5 6">
    <name type="scientific">Thamnocephalis sphaerospora</name>
    <dbReference type="NCBI Taxonomy" id="78915"/>
    <lineage>
        <taxon>Eukaryota</taxon>
        <taxon>Fungi</taxon>
        <taxon>Fungi incertae sedis</taxon>
        <taxon>Zoopagomycota</taxon>
        <taxon>Zoopagomycotina</taxon>
        <taxon>Zoopagomycetes</taxon>
        <taxon>Zoopagales</taxon>
        <taxon>Sigmoideomycetaceae</taxon>
        <taxon>Thamnocephalis</taxon>
    </lineage>
</organism>
<sequence length="693" mass="80523">MVDCRGRVYVSETYMTFVSEQPGECKMVLPLYTVRRVERVDDFKHSLSIAVIFWHQMRVVIGFEGLAREGQQFCMALRDQLRIQVQHVARLRAFLDTCYSEVMLRDDEASRLPSGLGKQFGYPVDDKRYADAVTVAAWRHYFEENGRNLTLIRTPQLYRLIKTGVPNRLRGEVWELGCGSIYHRCSYPTHYREILRENHNNVSLSTTEIEKDLNRSLPEYPAYQTSEGICRLRRVLTAYAWHNPELGYCQAMNIVASTLLIYMSEEQAFWALATLCEQSLPGYYNTSMYGALLDQVIFEDMVKKELPELAAHLETRDIQLSAITLPWFLSLFAHALPLPFVIRILDRFFVDGPRVLFLVSLAILKINGEKLQQARDDMEFTDLLKEYFATLDILLHPNSTNVRLRTITGFDRLLLVATQDFPDVTDSTITILRKAQQSKVIHGIEDLNKRSLIRNLATNGRFNRDELDTIYECYHRVLYYKHNDEETEPTMDFPMFLEFLASVTRWCRGKEDLGDDGLDEALVRGKTRPRRKSTPTYHFTKRLFDHFDSNLTGELTFQDVVLFLSVILKGDLMSRIELFFKLHDTDSDGLLTKQDVVNFTDSLLYVFRFEREHHYLRSISTFLNHANEYSEPGCDTENGELRLSLPSLRLVILSDEVLERFFDQGFAASFNIQRSVVDKRRSRAFGIFDALWA</sequence>
<dbReference type="FunFam" id="1.10.8.270:FF:000002">
    <property type="entry name" value="TBC1 domain family member 9B"/>
    <property type="match status" value="1"/>
</dbReference>
<dbReference type="PROSITE" id="PS00018">
    <property type="entry name" value="EF_HAND_1"/>
    <property type="match status" value="1"/>
</dbReference>
<feature type="domain" description="EF-hand" evidence="4">
    <location>
        <begin position="571"/>
        <end position="606"/>
    </location>
</feature>
<dbReference type="InterPro" id="IPR035969">
    <property type="entry name" value="Rab-GAP_TBC_sf"/>
</dbReference>
<dbReference type="SMART" id="SM00164">
    <property type="entry name" value="TBC"/>
    <property type="match status" value="1"/>
</dbReference>
<evidence type="ECO:0000313" key="6">
    <source>
        <dbReference type="Proteomes" id="UP000271241"/>
    </source>
</evidence>
<dbReference type="PANTHER" id="PTHR47219">
    <property type="entry name" value="RAB GTPASE-ACTIVATING PROTEIN 1-LIKE"/>
    <property type="match status" value="1"/>
</dbReference>
<dbReference type="Gene3D" id="1.10.8.270">
    <property type="entry name" value="putative rabgap domain of human tbc1 domain family member 14 like domains"/>
    <property type="match status" value="1"/>
</dbReference>
<dbReference type="InterPro" id="IPR000195">
    <property type="entry name" value="Rab-GAP-TBC_dom"/>
</dbReference>
<evidence type="ECO:0000256" key="2">
    <source>
        <dbReference type="ARBA" id="ARBA00022837"/>
    </source>
</evidence>
<dbReference type="PANTHER" id="PTHR47219:SF20">
    <property type="entry name" value="TBC1 DOMAIN FAMILY MEMBER 2B"/>
    <property type="match status" value="1"/>
</dbReference>
<dbReference type="Pfam" id="PF00566">
    <property type="entry name" value="RabGAP-TBC"/>
    <property type="match status" value="1"/>
</dbReference>
<dbReference type="PROSITE" id="PS50086">
    <property type="entry name" value="TBC_RABGAP"/>
    <property type="match status" value="1"/>
</dbReference>
<dbReference type="InterPro" id="IPR050302">
    <property type="entry name" value="Rab_GAP_TBC_domain"/>
</dbReference>
<dbReference type="Pfam" id="PF02893">
    <property type="entry name" value="GRAM"/>
    <property type="match status" value="1"/>
</dbReference>
<dbReference type="SUPFAM" id="SSF47923">
    <property type="entry name" value="Ypt/Rab-GAP domain of gyp1p"/>
    <property type="match status" value="2"/>
</dbReference>
<proteinExistence type="predicted"/>
<reference evidence="6" key="1">
    <citation type="journal article" date="2018" name="Nat. Microbiol.">
        <title>Leveraging single-cell genomics to expand the fungal tree of life.</title>
        <authorList>
            <person name="Ahrendt S.R."/>
            <person name="Quandt C.A."/>
            <person name="Ciobanu D."/>
            <person name="Clum A."/>
            <person name="Salamov A."/>
            <person name="Andreopoulos B."/>
            <person name="Cheng J.F."/>
            <person name="Woyke T."/>
            <person name="Pelin A."/>
            <person name="Henrissat B."/>
            <person name="Reynolds N.K."/>
            <person name="Benny G.L."/>
            <person name="Smith M.E."/>
            <person name="James T.Y."/>
            <person name="Grigoriev I.V."/>
        </authorList>
    </citation>
    <scope>NUCLEOTIDE SEQUENCE [LARGE SCALE GENOMIC DNA]</scope>
    <source>
        <strain evidence="6">RSA 1356</strain>
    </source>
</reference>
<dbReference type="InterPro" id="IPR011992">
    <property type="entry name" value="EF-hand-dom_pair"/>
</dbReference>
<keyword evidence="2" id="KW-0106">Calcium</keyword>
<evidence type="ECO:0000259" key="3">
    <source>
        <dbReference type="PROSITE" id="PS50086"/>
    </source>
</evidence>
<keyword evidence="1" id="KW-0343">GTPase activation</keyword>